<dbReference type="RefSeq" id="WP_341542644.1">
    <property type="nucleotide sequence ID" value="NZ_JBAKAP010000015.1"/>
</dbReference>
<dbReference type="Proteomes" id="UP001378242">
    <property type="component" value="Unassembled WGS sequence"/>
</dbReference>
<dbReference type="PANTHER" id="PTHR43333">
    <property type="entry name" value="2-HACID_DH_C DOMAIN-CONTAINING PROTEIN"/>
    <property type="match status" value="1"/>
</dbReference>
<dbReference type="InterPro" id="IPR006140">
    <property type="entry name" value="D-isomer_DH_NAD-bd"/>
</dbReference>
<organism evidence="4 5">
    <name type="scientific">Cobetia marina</name>
    <name type="common">Deleya marina</name>
    <dbReference type="NCBI Taxonomy" id="28258"/>
    <lineage>
        <taxon>Bacteria</taxon>
        <taxon>Pseudomonadati</taxon>
        <taxon>Pseudomonadota</taxon>
        <taxon>Gammaproteobacteria</taxon>
        <taxon>Oceanospirillales</taxon>
        <taxon>Halomonadaceae</taxon>
        <taxon>Cobetia</taxon>
    </lineage>
</organism>
<evidence type="ECO:0000313" key="4">
    <source>
        <dbReference type="EMBL" id="MEL0617846.1"/>
    </source>
</evidence>
<feature type="domain" description="D-isomer specific 2-hydroxyacid dehydrogenase NAD-binding" evidence="3">
    <location>
        <begin position="106"/>
        <end position="284"/>
    </location>
</feature>
<evidence type="ECO:0000313" key="5">
    <source>
        <dbReference type="Proteomes" id="UP001378242"/>
    </source>
</evidence>
<dbReference type="EMBL" id="JBAKAP010000015">
    <property type="protein sequence ID" value="MEL0617846.1"/>
    <property type="molecule type" value="Genomic_DNA"/>
</dbReference>
<evidence type="ECO:0000259" key="3">
    <source>
        <dbReference type="Pfam" id="PF02826"/>
    </source>
</evidence>
<proteinExistence type="predicted"/>
<protein>
    <submittedName>
        <fullName evidence="4">Glyoxylate/hydroxypyruvate reductase A</fullName>
    </submittedName>
</protein>
<keyword evidence="2" id="KW-0520">NAD</keyword>
<gene>
    <name evidence="4" type="ORF">V6243_13525</name>
</gene>
<accession>A0ABU9GIB0</accession>
<dbReference type="Gene3D" id="3.40.50.720">
    <property type="entry name" value="NAD(P)-binding Rossmann-like Domain"/>
    <property type="match status" value="2"/>
</dbReference>
<keyword evidence="1" id="KW-0560">Oxidoreductase</keyword>
<evidence type="ECO:0000256" key="2">
    <source>
        <dbReference type="ARBA" id="ARBA00023027"/>
    </source>
</evidence>
<dbReference type="PANTHER" id="PTHR43333:SF1">
    <property type="entry name" value="D-ISOMER SPECIFIC 2-HYDROXYACID DEHYDROGENASE NAD-BINDING DOMAIN-CONTAINING PROTEIN"/>
    <property type="match status" value="1"/>
</dbReference>
<keyword evidence="5" id="KW-1185">Reference proteome</keyword>
<comment type="caution">
    <text evidence="4">The sequence shown here is derived from an EMBL/GenBank/DDBJ whole genome shotgun (WGS) entry which is preliminary data.</text>
</comment>
<evidence type="ECO:0000256" key="1">
    <source>
        <dbReference type="ARBA" id="ARBA00023002"/>
    </source>
</evidence>
<dbReference type="CDD" id="cd12164">
    <property type="entry name" value="GDH_like_2"/>
    <property type="match status" value="1"/>
</dbReference>
<dbReference type="InterPro" id="IPR036291">
    <property type="entry name" value="NAD(P)-bd_dom_sf"/>
</dbReference>
<name>A0ABU9GIB0_COBMA</name>
<sequence length="318" mass="34936">MSHMRILVHHERAERWCEALRERLDSSDIEILADDGETLGDILVVWAPPAALFERHRDHDVKAILNLGAGVDSLLANPALPREVPVLKLRDAGMASHMLDYVRYGLLHFRRDFDRYAVQQSERHWAPHRVVRARHYPVAVLGLGAIGRQIAEALAADGYPVHGFSRSAHTLEGVTCHHEQGEGGRSLKAVLGDETLGLKAVINLLPNTTATRDVLNAEAFEALPDDAVLINPGRGSSVVEEDLLAALEKDQLRGALLDVFQHEPLAGDSPLWQHPKVIITPHAAAPTPVSEAADQLAENIRRVQRGESLTGISLEHGY</sequence>
<reference evidence="4 5" key="1">
    <citation type="submission" date="2024-02" db="EMBL/GenBank/DDBJ databases">
        <title>Bacteria isolated from the canopy kelp, Nereocystis luetkeana.</title>
        <authorList>
            <person name="Pfister C.A."/>
            <person name="Younker I.T."/>
            <person name="Light S.H."/>
        </authorList>
    </citation>
    <scope>NUCLEOTIDE SEQUENCE [LARGE SCALE GENOMIC DNA]</scope>
    <source>
        <strain evidence="4 5">TI.5.07</strain>
    </source>
</reference>
<dbReference type="SUPFAM" id="SSF51735">
    <property type="entry name" value="NAD(P)-binding Rossmann-fold domains"/>
    <property type="match status" value="1"/>
</dbReference>
<dbReference type="Pfam" id="PF02826">
    <property type="entry name" value="2-Hacid_dh_C"/>
    <property type="match status" value="1"/>
</dbReference>